<dbReference type="Proteomes" id="UP000305067">
    <property type="component" value="Unassembled WGS sequence"/>
</dbReference>
<accession>A0A5C3QNE2</accession>
<evidence type="ECO:0000313" key="1">
    <source>
        <dbReference type="EMBL" id="TFL03446.1"/>
    </source>
</evidence>
<dbReference type="EMBL" id="ML178820">
    <property type="protein sequence ID" value="TFL03446.1"/>
    <property type="molecule type" value="Genomic_DNA"/>
</dbReference>
<evidence type="ECO:0000313" key="2">
    <source>
        <dbReference type="Proteomes" id="UP000305067"/>
    </source>
</evidence>
<gene>
    <name evidence="1" type="ORF">BDV98DRAFT_564225</name>
</gene>
<sequence>MSPKVVEWFRDKPEHFLAQSLCFCIHNAAAISAHVARSEVPCNLSLRCYPVQPPHLSPFTVQPARSHAPVKSALWNPNTLQGAEHLSRCRHRLQYALG</sequence>
<dbReference type="AlphaFoldDB" id="A0A5C3QNE2"/>
<reference evidence="1 2" key="1">
    <citation type="journal article" date="2019" name="Nat. Ecol. Evol.">
        <title>Megaphylogeny resolves global patterns of mushroom evolution.</title>
        <authorList>
            <person name="Varga T."/>
            <person name="Krizsan K."/>
            <person name="Foldi C."/>
            <person name="Dima B."/>
            <person name="Sanchez-Garcia M."/>
            <person name="Sanchez-Ramirez S."/>
            <person name="Szollosi G.J."/>
            <person name="Szarkandi J.G."/>
            <person name="Papp V."/>
            <person name="Albert L."/>
            <person name="Andreopoulos W."/>
            <person name="Angelini C."/>
            <person name="Antonin V."/>
            <person name="Barry K.W."/>
            <person name="Bougher N.L."/>
            <person name="Buchanan P."/>
            <person name="Buyck B."/>
            <person name="Bense V."/>
            <person name="Catcheside P."/>
            <person name="Chovatia M."/>
            <person name="Cooper J."/>
            <person name="Damon W."/>
            <person name="Desjardin D."/>
            <person name="Finy P."/>
            <person name="Geml J."/>
            <person name="Haridas S."/>
            <person name="Hughes K."/>
            <person name="Justo A."/>
            <person name="Karasinski D."/>
            <person name="Kautmanova I."/>
            <person name="Kiss B."/>
            <person name="Kocsube S."/>
            <person name="Kotiranta H."/>
            <person name="LaButti K.M."/>
            <person name="Lechner B.E."/>
            <person name="Liimatainen K."/>
            <person name="Lipzen A."/>
            <person name="Lukacs Z."/>
            <person name="Mihaltcheva S."/>
            <person name="Morgado L.N."/>
            <person name="Niskanen T."/>
            <person name="Noordeloos M.E."/>
            <person name="Ohm R.A."/>
            <person name="Ortiz-Santana B."/>
            <person name="Ovrebo C."/>
            <person name="Racz N."/>
            <person name="Riley R."/>
            <person name="Savchenko A."/>
            <person name="Shiryaev A."/>
            <person name="Soop K."/>
            <person name="Spirin V."/>
            <person name="Szebenyi C."/>
            <person name="Tomsovsky M."/>
            <person name="Tulloss R.E."/>
            <person name="Uehling J."/>
            <person name="Grigoriev I.V."/>
            <person name="Vagvolgyi C."/>
            <person name="Papp T."/>
            <person name="Martin F.M."/>
            <person name="Miettinen O."/>
            <person name="Hibbett D.S."/>
            <person name="Nagy L.G."/>
        </authorList>
    </citation>
    <scope>NUCLEOTIDE SEQUENCE [LARGE SCALE GENOMIC DNA]</scope>
    <source>
        <strain evidence="1 2">CBS 309.79</strain>
    </source>
</reference>
<name>A0A5C3QNE2_9AGAR</name>
<keyword evidence="2" id="KW-1185">Reference proteome</keyword>
<proteinExistence type="predicted"/>
<protein>
    <submittedName>
        <fullName evidence="1">Uncharacterized protein</fullName>
    </submittedName>
</protein>
<organism evidence="1 2">
    <name type="scientific">Pterulicium gracile</name>
    <dbReference type="NCBI Taxonomy" id="1884261"/>
    <lineage>
        <taxon>Eukaryota</taxon>
        <taxon>Fungi</taxon>
        <taxon>Dikarya</taxon>
        <taxon>Basidiomycota</taxon>
        <taxon>Agaricomycotina</taxon>
        <taxon>Agaricomycetes</taxon>
        <taxon>Agaricomycetidae</taxon>
        <taxon>Agaricales</taxon>
        <taxon>Pleurotineae</taxon>
        <taxon>Pterulaceae</taxon>
        <taxon>Pterulicium</taxon>
    </lineage>
</organism>